<dbReference type="InterPro" id="IPR054545">
    <property type="entry name" value="ApeI-like"/>
</dbReference>
<reference evidence="2 3" key="1">
    <citation type="submission" date="2019-08" db="EMBL/GenBank/DDBJ databases">
        <authorList>
            <person name="Peeters C."/>
        </authorList>
    </citation>
    <scope>NUCLEOTIDE SEQUENCE [LARGE SCALE GENOMIC DNA]</scope>
    <source>
        <strain evidence="2 3">LMG 30175</strain>
    </source>
</reference>
<evidence type="ECO:0000313" key="2">
    <source>
        <dbReference type="EMBL" id="VVD71211.1"/>
    </source>
</evidence>
<organism evidence="2 3">
    <name type="scientific">Pandoraea terrae</name>
    <dbReference type="NCBI Taxonomy" id="1537710"/>
    <lineage>
        <taxon>Bacteria</taxon>
        <taxon>Pseudomonadati</taxon>
        <taxon>Pseudomonadota</taxon>
        <taxon>Betaproteobacteria</taxon>
        <taxon>Burkholderiales</taxon>
        <taxon>Burkholderiaceae</taxon>
        <taxon>Pandoraea</taxon>
    </lineage>
</organism>
<dbReference type="RefSeq" id="WP_150695537.1">
    <property type="nucleotide sequence ID" value="NZ_CABPRZ010000002.1"/>
</dbReference>
<protein>
    <submittedName>
        <fullName evidence="2">Phenyloxazoline synthase MbtB</fullName>
        <ecNumber evidence="2">6.3.2.-</ecNumber>
    </submittedName>
</protein>
<dbReference type="EC" id="6.3.2.-" evidence="2"/>
<dbReference type="Pfam" id="PF22818">
    <property type="entry name" value="ApeI-like"/>
    <property type="match status" value="1"/>
</dbReference>
<dbReference type="EMBL" id="CABPRZ010000002">
    <property type="protein sequence ID" value="VVD71211.1"/>
    <property type="molecule type" value="Genomic_DNA"/>
</dbReference>
<dbReference type="SUPFAM" id="SSF54637">
    <property type="entry name" value="Thioesterase/thiol ester dehydrase-isomerase"/>
    <property type="match status" value="1"/>
</dbReference>
<dbReference type="Proteomes" id="UP000414233">
    <property type="component" value="Unassembled WGS sequence"/>
</dbReference>
<evidence type="ECO:0000259" key="1">
    <source>
        <dbReference type="Pfam" id="PF22818"/>
    </source>
</evidence>
<dbReference type="Gene3D" id="3.10.129.10">
    <property type="entry name" value="Hotdog Thioesterase"/>
    <property type="match status" value="1"/>
</dbReference>
<proteinExistence type="predicted"/>
<sequence>MTERLTLALRVPDDHPAFPGHFPAQPILPGAALLDLIVEALRESLGRAPGALALASAKFLAPVGPGSQLSVTAVQTASGRWRCSAHDACGAKVAQCEFDWGGAA</sequence>
<feature type="domain" description="ApeI dehydratase-like" evidence="1">
    <location>
        <begin position="3"/>
        <end position="80"/>
    </location>
</feature>
<dbReference type="InterPro" id="IPR029069">
    <property type="entry name" value="HotDog_dom_sf"/>
</dbReference>
<dbReference type="OrthoDB" id="9787658at2"/>
<keyword evidence="3" id="KW-1185">Reference proteome</keyword>
<name>A0A5E4S7N3_9BURK</name>
<dbReference type="GO" id="GO:0016874">
    <property type="term" value="F:ligase activity"/>
    <property type="evidence" value="ECO:0007669"/>
    <property type="project" value="UniProtKB-KW"/>
</dbReference>
<keyword evidence="2" id="KW-0436">Ligase</keyword>
<evidence type="ECO:0000313" key="3">
    <source>
        <dbReference type="Proteomes" id="UP000414233"/>
    </source>
</evidence>
<gene>
    <name evidence="2" type="primary">mbtB</name>
    <name evidence="2" type="ORF">PTE30175_00577</name>
</gene>
<dbReference type="AlphaFoldDB" id="A0A5E4S7N3"/>
<accession>A0A5E4S7N3</accession>